<feature type="non-terminal residue" evidence="2">
    <location>
        <position position="1"/>
    </location>
</feature>
<accession>A0A9N9NXK5</accession>
<organism evidence="2 3">
    <name type="scientific">Racocetra fulgida</name>
    <dbReference type="NCBI Taxonomy" id="60492"/>
    <lineage>
        <taxon>Eukaryota</taxon>
        <taxon>Fungi</taxon>
        <taxon>Fungi incertae sedis</taxon>
        <taxon>Mucoromycota</taxon>
        <taxon>Glomeromycotina</taxon>
        <taxon>Glomeromycetes</taxon>
        <taxon>Diversisporales</taxon>
        <taxon>Gigasporaceae</taxon>
        <taxon>Racocetra</taxon>
    </lineage>
</organism>
<evidence type="ECO:0000313" key="2">
    <source>
        <dbReference type="EMBL" id="CAG8769732.1"/>
    </source>
</evidence>
<sequence length="170" mass="20031">SSNYNISSESLLNSGFPYYISPEPYNFQDNDYNTLMDDVDADDESFEYYSVCDNNMVNEALTEENNETLTEENNKAQPEIHSDDDQQSDDELNDSECEEQMKPLVLNQELKFETWKIAEAYLDDYAKQQDLVDNTITRRWIYECSYSHVHQSQKVILEEDRRERDSKMIG</sequence>
<feature type="non-terminal residue" evidence="2">
    <location>
        <position position="170"/>
    </location>
</feature>
<comment type="caution">
    <text evidence="2">The sequence shown here is derived from an EMBL/GenBank/DDBJ whole genome shotgun (WGS) entry which is preliminary data.</text>
</comment>
<feature type="compositionally biased region" description="Acidic residues" evidence="1">
    <location>
        <begin position="85"/>
        <end position="95"/>
    </location>
</feature>
<protein>
    <submittedName>
        <fullName evidence="2">4969_t:CDS:1</fullName>
    </submittedName>
</protein>
<feature type="region of interest" description="Disordered" evidence="1">
    <location>
        <begin position="65"/>
        <end position="95"/>
    </location>
</feature>
<dbReference type="EMBL" id="CAJVPZ010045678">
    <property type="protein sequence ID" value="CAG8769732.1"/>
    <property type="molecule type" value="Genomic_DNA"/>
</dbReference>
<evidence type="ECO:0000256" key="1">
    <source>
        <dbReference type="SAM" id="MobiDB-lite"/>
    </source>
</evidence>
<proteinExistence type="predicted"/>
<name>A0A9N9NXK5_9GLOM</name>
<dbReference type="OrthoDB" id="2426174at2759"/>
<reference evidence="2" key="1">
    <citation type="submission" date="2021-06" db="EMBL/GenBank/DDBJ databases">
        <authorList>
            <person name="Kallberg Y."/>
            <person name="Tangrot J."/>
            <person name="Rosling A."/>
        </authorList>
    </citation>
    <scope>NUCLEOTIDE SEQUENCE</scope>
    <source>
        <strain evidence="2">IN212</strain>
    </source>
</reference>
<dbReference type="Proteomes" id="UP000789396">
    <property type="component" value="Unassembled WGS sequence"/>
</dbReference>
<feature type="compositionally biased region" description="Basic and acidic residues" evidence="1">
    <location>
        <begin position="72"/>
        <end position="84"/>
    </location>
</feature>
<gene>
    <name evidence="2" type="ORF">RFULGI_LOCUS14973</name>
</gene>
<keyword evidence="3" id="KW-1185">Reference proteome</keyword>
<dbReference type="AlphaFoldDB" id="A0A9N9NXK5"/>
<evidence type="ECO:0000313" key="3">
    <source>
        <dbReference type="Proteomes" id="UP000789396"/>
    </source>
</evidence>